<dbReference type="AlphaFoldDB" id="Q6R9B2"/>
<geneLocation type="mitochondrion" evidence="1"/>
<name>Q6R9B2_MAIZE</name>
<dbReference type="RefSeq" id="YP_588396.1">
    <property type="nucleotide sequence ID" value="NC_007982.1"/>
</dbReference>
<dbReference type="EMBL" id="AY506529">
    <property type="protein sequence ID" value="AAR91100.1"/>
    <property type="molecule type" value="Genomic_DNA"/>
</dbReference>
<dbReference type="InParanoid" id="Q6R9B2"/>
<gene>
    <name evidence="1" type="primary">orf133-b</name>
</gene>
<keyword evidence="1" id="KW-0496">Mitochondrion</keyword>
<dbReference type="Proteomes" id="UP000007305">
    <property type="component" value="Mitochondrion"/>
</dbReference>
<dbReference type="HOGENOM" id="CLU_1909737_0_0_1"/>
<sequence>MTFCNNELVLLMQAIDSVYNDDWRVRGATSFIKDRLKEIIYTTGEYHFYPIDLYHLDKYYLKKENFLYQLVTMEMEMEEDRGVLTTECVNGDDLHVYKCRFASDALLRVSKSVIKHRLSLSRWIWILHTPATH</sequence>
<dbReference type="GeneID" id="4055941"/>
<accession>Q6R9B2</accession>
<evidence type="ECO:0000313" key="2">
    <source>
        <dbReference type="Proteomes" id="UP000007305"/>
    </source>
</evidence>
<evidence type="ECO:0000313" key="1">
    <source>
        <dbReference type="EMBL" id="AAR91100.1"/>
    </source>
</evidence>
<dbReference type="PaxDb" id="4577-GRMZM2G024192_P01"/>
<reference evidence="1 2" key="1">
    <citation type="journal article" date="2004" name="Plant Physiol.">
        <title>Sequence and comparative analysis of the maize NB mitochondrial genome.</title>
        <authorList>
            <person name="Clifton S.W."/>
            <person name="Minx P."/>
            <person name="Fauron C.M.-R."/>
            <person name="Gibson M."/>
            <person name="Allen J.O."/>
            <person name="Sun H."/>
            <person name="Thompson M."/>
            <person name="Barbazuk W.B."/>
            <person name="Kanuganti S."/>
            <person name="Tayloe C."/>
            <person name="Meyer L."/>
            <person name="Wilson R.K."/>
            <person name="Newton K.J."/>
        </authorList>
    </citation>
    <scope>NUCLEOTIDE SEQUENCE</scope>
    <source>
        <strain evidence="2">cv. B37N</strain>
    </source>
</reference>
<protein>
    <submittedName>
        <fullName evidence="1">Uncharacterized protein orf133-b</fullName>
    </submittedName>
</protein>
<organism evidence="1 2">
    <name type="scientific">Zea mays</name>
    <name type="common">Maize</name>
    <dbReference type="NCBI Taxonomy" id="4577"/>
    <lineage>
        <taxon>Eukaryota</taxon>
        <taxon>Viridiplantae</taxon>
        <taxon>Streptophyta</taxon>
        <taxon>Embryophyta</taxon>
        <taxon>Tracheophyta</taxon>
        <taxon>Spermatophyta</taxon>
        <taxon>Magnoliopsida</taxon>
        <taxon>Liliopsida</taxon>
        <taxon>Poales</taxon>
        <taxon>Poaceae</taxon>
        <taxon>PACMAD clade</taxon>
        <taxon>Panicoideae</taxon>
        <taxon>Andropogonodae</taxon>
        <taxon>Andropogoneae</taxon>
        <taxon>Tripsacinae</taxon>
        <taxon>Zea</taxon>
    </lineage>
</organism>
<keyword evidence="2" id="KW-1185">Reference proteome</keyword>
<proteinExistence type="predicted"/>